<evidence type="ECO:0000313" key="6">
    <source>
        <dbReference type="Proteomes" id="UP000184356"/>
    </source>
</evidence>
<evidence type="ECO:0000313" key="5">
    <source>
        <dbReference type="EMBL" id="OJJ54941.1"/>
    </source>
</evidence>
<feature type="domain" description="3CxxC-type" evidence="4">
    <location>
        <begin position="51"/>
        <end position="149"/>
    </location>
</feature>
<dbReference type="STRING" id="1036612.A0A1L9T6F0"/>
<keyword evidence="3" id="KW-0862">Zinc</keyword>
<name>A0A1L9T6F0_9EURO</name>
<organism evidence="5 6">
    <name type="scientific">Aspergillus sydowii CBS 593.65</name>
    <dbReference type="NCBI Taxonomy" id="1036612"/>
    <lineage>
        <taxon>Eukaryota</taxon>
        <taxon>Fungi</taxon>
        <taxon>Dikarya</taxon>
        <taxon>Ascomycota</taxon>
        <taxon>Pezizomycotina</taxon>
        <taxon>Eurotiomycetes</taxon>
        <taxon>Eurotiomycetidae</taxon>
        <taxon>Eurotiales</taxon>
        <taxon>Aspergillaceae</taxon>
        <taxon>Aspergillus</taxon>
        <taxon>Aspergillus subgen. Nidulantes</taxon>
    </lineage>
</organism>
<dbReference type="InterPro" id="IPR027377">
    <property type="entry name" value="ZAR1/RTP1-5-like_Znf-3CxxC"/>
</dbReference>
<dbReference type="RefSeq" id="XP_040698747.1">
    <property type="nucleotide sequence ID" value="XM_040842763.1"/>
</dbReference>
<accession>A0A1L9T6F0</accession>
<proteinExistence type="predicted"/>
<gene>
    <name evidence="5" type="ORF">ASPSYDRAFT_158827</name>
</gene>
<evidence type="ECO:0000256" key="2">
    <source>
        <dbReference type="ARBA" id="ARBA00022771"/>
    </source>
</evidence>
<dbReference type="GeneID" id="63758836"/>
<dbReference type="Pfam" id="PF13695">
    <property type="entry name" value="Zn_ribbon_3CxxC"/>
    <property type="match status" value="1"/>
</dbReference>
<evidence type="ECO:0000256" key="1">
    <source>
        <dbReference type="ARBA" id="ARBA00022723"/>
    </source>
</evidence>
<evidence type="ECO:0000256" key="3">
    <source>
        <dbReference type="ARBA" id="ARBA00022833"/>
    </source>
</evidence>
<dbReference type="VEuPathDB" id="FungiDB:ASPSYDRAFT_158827"/>
<dbReference type="Proteomes" id="UP000184356">
    <property type="component" value="Unassembled WGS sequence"/>
</dbReference>
<sequence>MPPKGRKPPALWSLHPKFHDEVAAILDEEGLHLDFLDVDDDDSNIRCRDTSIMGRFICRNRRCHSKGWPSKRIPITIRMYPGQQYNARVYHQRCRICNGVGRPVLDATYAERICYWIKKWNGIEVERPPSAGQSRGPHDRDRCEGCKAGHCSGLYDDLVVVLDK</sequence>
<dbReference type="EMBL" id="KV878593">
    <property type="protein sequence ID" value="OJJ54941.1"/>
    <property type="molecule type" value="Genomic_DNA"/>
</dbReference>
<evidence type="ECO:0000259" key="4">
    <source>
        <dbReference type="SMART" id="SM01328"/>
    </source>
</evidence>
<dbReference type="SMART" id="SM01328">
    <property type="entry name" value="zf-3CxxC"/>
    <property type="match status" value="1"/>
</dbReference>
<dbReference type="GO" id="GO:0008270">
    <property type="term" value="F:zinc ion binding"/>
    <property type="evidence" value="ECO:0007669"/>
    <property type="project" value="UniProtKB-KW"/>
</dbReference>
<keyword evidence="1" id="KW-0479">Metal-binding</keyword>
<reference evidence="6" key="1">
    <citation type="journal article" date="2017" name="Genome Biol.">
        <title>Comparative genomics reveals high biological diversity and specific adaptations in the industrially and medically important fungal genus Aspergillus.</title>
        <authorList>
            <person name="de Vries R.P."/>
            <person name="Riley R."/>
            <person name="Wiebenga A."/>
            <person name="Aguilar-Osorio G."/>
            <person name="Amillis S."/>
            <person name="Uchima C.A."/>
            <person name="Anderluh G."/>
            <person name="Asadollahi M."/>
            <person name="Askin M."/>
            <person name="Barry K."/>
            <person name="Battaglia E."/>
            <person name="Bayram O."/>
            <person name="Benocci T."/>
            <person name="Braus-Stromeyer S.A."/>
            <person name="Caldana C."/>
            <person name="Canovas D."/>
            <person name="Cerqueira G.C."/>
            <person name="Chen F."/>
            <person name="Chen W."/>
            <person name="Choi C."/>
            <person name="Clum A."/>
            <person name="Dos Santos R.A."/>
            <person name="Damasio A.R."/>
            <person name="Diallinas G."/>
            <person name="Emri T."/>
            <person name="Fekete E."/>
            <person name="Flipphi M."/>
            <person name="Freyberg S."/>
            <person name="Gallo A."/>
            <person name="Gournas C."/>
            <person name="Habgood R."/>
            <person name="Hainaut M."/>
            <person name="Harispe M.L."/>
            <person name="Henrissat B."/>
            <person name="Hilden K.S."/>
            <person name="Hope R."/>
            <person name="Hossain A."/>
            <person name="Karabika E."/>
            <person name="Karaffa L."/>
            <person name="Karanyi Z."/>
            <person name="Krasevec N."/>
            <person name="Kuo A."/>
            <person name="Kusch H."/>
            <person name="LaButti K."/>
            <person name="Lagendijk E.L."/>
            <person name="Lapidus A."/>
            <person name="Levasseur A."/>
            <person name="Lindquist E."/>
            <person name="Lipzen A."/>
            <person name="Logrieco A.F."/>
            <person name="MacCabe A."/>
            <person name="Maekelae M.R."/>
            <person name="Malavazi I."/>
            <person name="Melin P."/>
            <person name="Meyer V."/>
            <person name="Mielnichuk N."/>
            <person name="Miskei M."/>
            <person name="Molnar A.P."/>
            <person name="Mule G."/>
            <person name="Ngan C.Y."/>
            <person name="Orejas M."/>
            <person name="Orosz E."/>
            <person name="Ouedraogo J.P."/>
            <person name="Overkamp K.M."/>
            <person name="Park H.-S."/>
            <person name="Perrone G."/>
            <person name="Piumi F."/>
            <person name="Punt P.J."/>
            <person name="Ram A.F."/>
            <person name="Ramon A."/>
            <person name="Rauscher S."/>
            <person name="Record E."/>
            <person name="Riano-Pachon D.M."/>
            <person name="Robert V."/>
            <person name="Roehrig J."/>
            <person name="Ruller R."/>
            <person name="Salamov A."/>
            <person name="Salih N.S."/>
            <person name="Samson R.A."/>
            <person name="Sandor E."/>
            <person name="Sanguinetti M."/>
            <person name="Schuetze T."/>
            <person name="Sepcic K."/>
            <person name="Shelest E."/>
            <person name="Sherlock G."/>
            <person name="Sophianopoulou V."/>
            <person name="Squina F.M."/>
            <person name="Sun H."/>
            <person name="Susca A."/>
            <person name="Todd R.B."/>
            <person name="Tsang A."/>
            <person name="Unkles S.E."/>
            <person name="van de Wiele N."/>
            <person name="van Rossen-Uffink D."/>
            <person name="Oliveira J.V."/>
            <person name="Vesth T.C."/>
            <person name="Visser J."/>
            <person name="Yu J.-H."/>
            <person name="Zhou M."/>
            <person name="Andersen M.R."/>
            <person name="Archer D.B."/>
            <person name="Baker S.E."/>
            <person name="Benoit I."/>
            <person name="Brakhage A.A."/>
            <person name="Braus G.H."/>
            <person name="Fischer R."/>
            <person name="Frisvad J.C."/>
            <person name="Goldman G.H."/>
            <person name="Houbraken J."/>
            <person name="Oakley B."/>
            <person name="Pocsi I."/>
            <person name="Scazzocchio C."/>
            <person name="Seiboth B."/>
            <person name="vanKuyk P.A."/>
            <person name="Wortman J."/>
            <person name="Dyer P.S."/>
            <person name="Grigoriev I.V."/>
        </authorList>
    </citation>
    <scope>NUCLEOTIDE SEQUENCE [LARGE SCALE GENOMIC DNA]</scope>
    <source>
        <strain evidence="6">CBS 593.65</strain>
    </source>
</reference>
<keyword evidence="6" id="KW-1185">Reference proteome</keyword>
<dbReference type="AlphaFoldDB" id="A0A1L9T6F0"/>
<keyword evidence="2" id="KW-0863">Zinc-finger</keyword>
<dbReference type="OrthoDB" id="8121437at2759"/>
<protein>
    <recommendedName>
        <fullName evidence="4">3CxxC-type domain-containing protein</fullName>
    </recommendedName>
</protein>